<accession>A0AAD6Q3C4</accession>
<evidence type="ECO:0000313" key="3">
    <source>
        <dbReference type="Proteomes" id="UP001164929"/>
    </source>
</evidence>
<dbReference type="EMBL" id="JAQIZT010000012">
    <property type="protein sequence ID" value="KAJ6977421.1"/>
    <property type="molecule type" value="Genomic_DNA"/>
</dbReference>
<proteinExistence type="predicted"/>
<keyword evidence="3" id="KW-1185">Reference proteome</keyword>
<sequence length="125" mass="15118">MGLQQQGRRRRRRQQFDCQIQAEGWRRAWKDQTGCFNWVQEGERRDLCWLPMDQRKVSEDYPETLVLSHHIYILFIHRFYLSVRSVVLTTTVLFSSSSSLVMVFSVFPFFSFIIMYHRPPSMLFM</sequence>
<protein>
    <submittedName>
        <fullName evidence="2">Uncharacterized protein</fullName>
    </submittedName>
</protein>
<comment type="caution">
    <text evidence="2">The sequence shown here is derived from an EMBL/GenBank/DDBJ whole genome shotgun (WGS) entry which is preliminary data.</text>
</comment>
<keyword evidence="1" id="KW-0472">Membrane</keyword>
<organism evidence="2 3">
    <name type="scientific">Populus alba x Populus x berolinensis</name>
    <dbReference type="NCBI Taxonomy" id="444605"/>
    <lineage>
        <taxon>Eukaryota</taxon>
        <taxon>Viridiplantae</taxon>
        <taxon>Streptophyta</taxon>
        <taxon>Embryophyta</taxon>
        <taxon>Tracheophyta</taxon>
        <taxon>Spermatophyta</taxon>
        <taxon>Magnoliopsida</taxon>
        <taxon>eudicotyledons</taxon>
        <taxon>Gunneridae</taxon>
        <taxon>Pentapetalae</taxon>
        <taxon>rosids</taxon>
        <taxon>fabids</taxon>
        <taxon>Malpighiales</taxon>
        <taxon>Salicaceae</taxon>
        <taxon>Saliceae</taxon>
        <taxon>Populus</taxon>
    </lineage>
</organism>
<dbReference type="AlphaFoldDB" id="A0AAD6Q3C4"/>
<feature type="transmembrane region" description="Helical" evidence="1">
    <location>
        <begin position="93"/>
        <end position="116"/>
    </location>
</feature>
<evidence type="ECO:0000313" key="2">
    <source>
        <dbReference type="EMBL" id="KAJ6977421.1"/>
    </source>
</evidence>
<evidence type="ECO:0000256" key="1">
    <source>
        <dbReference type="SAM" id="Phobius"/>
    </source>
</evidence>
<keyword evidence="1" id="KW-1133">Transmembrane helix</keyword>
<name>A0AAD6Q3C4_9ROSI</name>
<reference evidence="2" key="1">
    <citation type="journal article" date="2023" name="Mol. Ecol. Resour.">
        <title>Chromosome-level genome assembly of a triploid poplar Populus alba 'Berolinensis'.</title>
        <authorList>
            <person name="Chen S."/>
            <person name="Yu Y."/>
            <person name="Wang X."/>
            <person name="Wang S."/>
            <person name="Zhang T."/>
            <person name="Zhou Y."/>
            <person name="He R."/>
            <person name="Meng N."/>
            <person name="Wang Y."/>
            <person name="Liu W."/>
            <person name="Liu Z."/>
            <person name="Liu J."/>
            <person name="Guo Q."/>
            <person name="Huang H."/>
            <person name="Sederoff R.R."/>
            <person name="Wang G."/>
            <person name="Qu G."/>
            <person name="Chen S."/>
        </authorList>
    </citation>
    <scope>NUCLEOTIDE SEQUENCE</scope>
    <source>
        <strain evidence="2">SC-2020</strain>
    </source>
</reference>
<dbReference type="Proteomes" id="UP001164929">
    <property type="component" value="Chromosome 12"/>
</dbReference>
<keyword evidence="1" id="KW-0812">Transmembrane</keyword>
<gene>
    <name evidence="2" type="ORF">NC653_029357</name>
</gene>